<keyword evidence="2" id="KW-0378">Hydrolase</keyword>
<gene>
    <name evidence="5" type="ORF">LSAT_V11C800412480</name>
</gene>
<proteinExistence type="predicted"/>
<dbReference type="Gene3D" id="3.30.420.10">
    <property type="entry name" value="Ribonuclease H-like superfamily/Ribonuclease H"/>
    <property type="match status" value="1"/>
</dbReference>
<dbReference type="InterPro" id="IPR013103">
    <property type="entry name" value="RVT_2"/>
</dbReference>
<dbReference type="PROSITE" id="PS50994">
    <property type="entry name" value="INTEGRASE"/>
    <property type="match status" value="1"/>
</dbReference>
<evidence type="ECO:0000256" key="1">
    <source>
        <dbReference type="ARBA" id="ARBA00022723"/>
    </source>
</evidence>
<keyword evidence="1" id="KW-0479">Metal-binding</keyword>
<dbReference type="InterPro" id="IPR012337">
    <property type="entry name" value="RNaseH-like_sf"/>
</dbReference>
<dbReference type="GO" id="GO:0016787">
    <property type="term" value="F:hydrolase activity"/>
    <property type="evidence" value="ECO:0007669"/>
    <property type="project" value="UniProtKB-KW"/>
</dbReference>
<feature type="region of interest" description="Disordered" evidence="3">
    <location>
        <begin position="428"/>
        <end position="461"/>
    </location>
</feature>
<dbReference type="GO" id="GO:0046872">
    <property type="term" value="F:metal ion binding"/>
    <property type="evidence" value="ECO:0007669"/>
    <property type="project" value="UniProtKB-KW"/>
</dbReference>
<dbReference type="InterPro" id="IPR039537">
    <property type="entry name" value="Retrotran_Ty1/copia-like"/>
</dbReference>
<organism evidence="5 6">
    <name type="scientific">Lactuca sativa</name>
    <name type="common">Garden lettuce</name>
    <dbReference type="NCBI Taxonomy" id="4236"/>
    <lineage>
        <taxon>Eukaryota</taxon>
        <taxon>Viridiplantae</taxon>
        <taxon>Streptophyta</taxon>
        <taxon>Embryophyta</taxon>
        <taxon>Tracheophyta</taxon>
        <taxon>Spermatophyta</taxon>
        <taxon>Magnoliopsida</taxon>
        <taxon>eudicotyledons</taxon>
        <taxon>Gunneridae</taxon>
        <taxon>Pentapetalae</taxon>
        <taxon>asterids</taxon>
        <taxon>campanulids</taxon>
        <taxon>Asterales</taxon>
        <taxon>Asteraceae</taxon>
        <taxon>Cichorioideae</taxon>
        <taxon>Cichorieae</taxon>
        <taxon>Lactucinae</taxon>
        <taxon>Lactuca</taxon>
    </lineage>
</organism>
<evidence type="ECO:0000259" key="4">
    <source>
        <dbReference type="PROSITE" id="PS50994"/>
    </source>
</evidence>
<feature type="domain" description="Integrase catalytic" evidence="4">
    <location>
        <begin position="223"/>
        <end position="299"/>
    </location>
</feature>
<sequence length="637" mass="73303">MPLQGLKWNCSIIEQDRVQNLPWKEWTNSRIFQDERQRAISNENIKPVEFDAFKAFGPPGSNKERIGTKDVKEGTEHYTECKRDGHKREEWCPGKKGERLKGKVACVETEMSLILGLRNEDYQLFLKHFSGIGNGEGINLVANMAHKENEEGERILDSGCTEYITCLSDILINNKPTPFKALVIIPNGDSILVKGKGDYVLQGGTKGLRRRSLIGIGRYQWGIGSDNGGEFTSTNMLEFYNEKGILLETMSPHTPQQNGVAERKHKHLLEIAWSLRIGANLPKRFWGECILTATYVINRLLSKVFGCLVYFKNTNMKGDKFEEKGKPGVFLGYPPGTKGYKIFDLETRKIILIRDVNFHEEIFPFKNVQGNNEDGTKEPMVCHDCHCHDQPISKNNKEQNRMEQDTQMHRDQTGELNNSHETHDEYEVDQMNDEEQPNNDTIDMNAPNEREEVQSETRPTRARFHPSRFKEFVFSTNHKTFLLAINNNDEPKCFKQADQNVHWHEAMQKEIKVMEKNGTWTLEDLPKGKRVIDSKWSKANHSFFIYKTTYITVIALIYVDDKIIIGNCPNKIQEIKEQLDKEFSVKDCGPLKYFIGIEVTRISDGLVLSQQKYNLDILKDNKKLGCKPSSFPIEQEE</sequence>
<reference evidence="5 6" key="1">
    <citation type="journal article" date="2017" name="Nat. Commun.">
        <title>Genome assembly with in vitro proximity ligation data and whole-genome triplication in lettuce.</title>
        <authorList>
            <person name="Reyes-Chin-Wo S."/>
            <person name="Wang Z."/>
            <person name="Yang X."/>
            <person name="Kozik A."/>
            <person name="Arikit S."/>
            <person name="Song C."/>
            <person name="Xia L."/>
            <person name="Froenicke L."/>
            <person name="Lavelle D.O."/>
            <person name="Truco M.J."/>
            <person name="Xia R."/>
            <person name="Zhu S."/>
            <person name="Xu C."/>
            <person name="Xu H."/>
            <person name="Xu X."/>
            <person name="Cox K."/>
            <person name="Korf I."/>
            <person name="Meyers B.C."/>
            <person name="Michelmore R.W."/>
        </authorList>
    </citation>
    <scope>NUCLEOTIDE SEQUENCE [LARGE SCALE GENOMIC DNA]</scope>
    <source>
        <strain evidence="6">cv. Salinas</strain>
        <tissue evidence="5">Seedlings</tissue>
    </source>
</reference>
<name>A0A9R1UN24_LACSA</name>
<dbReference type="PANTHER" id="PTHR42648:SF29">
    <property type="entry name" value="RNA-DIRECTED DNA POLYMERASE"/>
    <property type="match status" value="1"/>
</dbReference>
<dbReference type="InterPro" id="IPR001584">
    <property type="entry name" value="Integrase_cat-core"/>
</dbReference>
<comment type="caution">
    <text evidence="5">The sequence shown here is derived from an EMBL/GenBank/DDBJ whole genome shotgun (WGS) entry which is preliminary data.</text>
</comment>
<dbReference type="GO" id="GO:0015074">
    <property type="term" value="P:DNA integration"/>
    <property type="evidence" value="ECO:0007669"/>
    <property type="project" value="InterPro"/>
</dbReference>
<keyword evidence="6" id="KW-1185">Reference proteome</keyword>
<dbReference type="Proteomes" id="UP000235145">
    <property type="component" value="Unassembled WGS sequence"/>
</dbReference>
<dbReference type="Pfam" id="PF07727">
    <property type="entry name" value="RVT_2"/>
    <property type="match status" value="1"/>
</dbReference>
<dbReference type="SUPFAM" id="SSF53098">
    <property type="entry name" value="Ribonuclease H-like"/>
    <property type="match status" value="1"/>
</dbReference>
<feature type="compositionally biased region" description="Basic and acidic residues" evidence="3">
    <location>
        <begin position="448"/>
        <end position="459"/>
    </location>
</feature>
<dbReference type="InterPro" id="IPR057670">
    <property type="entry name" value="SH3_retrovirus"/>
</dbReference>
<dbReference type="Pfam" id="PF25597">
    <property type="entry name" value="SH3_retrovirus"/>
    <property type="match status" value="1"/>
</dbReference>
<dbReference type="PANTHER" id="PTHR42648">
    <property type="entry name" value="TRANSPOSASE, PUTATIVE-RELATED"/>
    <property type="match status" value="1"/>
</dbReference>
<evidence type="ECO:0000256" key="3">
    <source>
        <dbReference type="SAM" id="MobiDB-lite"/>
    </source>
</evidence>
<evidence type="ECO:0000256" key="2">
    <source>
        <dbReference type="ARBA" id="ARBA00022801"/>
    </source>
</evidence>
<feature type="compositionally biased region" description="Acidic residues" evidence="3">
    <location>
        <begin position="428"/>
        <end position="437"/>
    </location>
</feature>
<evidence type="ECO:0000313" key="6">
    <source>
        <dbReference type="Proteomes" id="UP000235145"/>
    </source>
</evidence>
<dbReference type="InterPro" id="IPR036397">
    <property type="entry name" value="RNaseH_sf"/>
</dbReference>
<protein>
    <recommendedName>
        <fullName evidence="4">Integrase catalytic domain-containing protein</fullName>
    </recommendedName>
</protein>
<dbReference type="GO" id="GO:0003676">
    <property type="term" value="F:nucleic acid binding"/>
    <property type="evidence" value="ECO:0007669"/>
    <property type="project" value="InterPro"/>
</dbReference>
<dbReference type="AlphaFoldDB" id="A0A9R1UN24"/>
<dbReference type="EMBL" id="NBSK02000008">
    <property type="protein sequence ID" value="KAJ0190154.1"/>
    <property type="molecule type" value="Genomic_DNA"/>
</dbReference>
<accession>A0A9R1UN24</accession>
<evidence type="ECO:0000313" key="5">
    <source>
        <dbReference type="EMBL" id="KAJ0190154.1"/>
    </source>
</evidence>